<gene>
    <name evidence="3" type="ORF">GCM10007853_16070</name>
</gene>
<reference evidence="3" key="2">
    <citation type="submission" date="2023-01" db="EMBL/GenBank/DDBJ databases">
        <title>Draft genome sequence of Algimonas ampicilliniresistens strain NBRC 108219.</title>
        <authorList>
            <person name="Sun Q."/>
            <person name="Mori K."/>
        </authorList>
    </citation>
    <scope>NUCLEOTIDE SEQUENCE</scope>
    <source>
        <strain evidence="3">NBRC 108219</strain>
    </source>
</reference>
<dbReference type="SUPFAM" id="SSF52096">
    <property type="entry name" value="ClpP/crotonase"/>
    <property type="match status" value="1"/>
</dbReference>
<feature type="domain" description="Tail specific protease" evidence="2">
    <location>
        <begin position="244"/>
        <end position="432"/>
    </location>
</feature>
<dbReference type="Proteomes" id="UP001161391">
    <property type="component" value="Unassembled WGS sequence"/>
</dbReference>
<feature type="signal peptide" evidence="1">
    <location>
        <begin position="1"/>
        <end position="20"/>
    </location>
</feature>
<dbReference type="Gene3D" id="3.30.750.44">
    <property type="match status" value="1"/>
</dbReference>
<keyword evidence="1" id="KW-0732">Signal</keyword>
<dbReference type="InterPro" id="IPR005151">
    <property type="entry name" value="Tail-specific_protease"/>
</dbReference>
<dbReference type="InterPro" id="IPR029045">
    <property type="entry name" value="ClpP/crotonase-like_dom_sf"/>
</dbReference>
<proteinExistence type="predicted"/>
<keyword evidence="4" id="KW-1185">Reference proteome</keyword>
<evidence type="ECO:0000256" key="1">
    <source>
        <dbReference type="SAM" id="SignalP"/>
    </source>
</evidence>
<dbReference type="Gene3D" id="3.90.226.10">
    <property type="entry name" value="2-enoyl-CoA Hydratase, Chain A, domain 1"/>
    <property type="match status" value="1"/>
</dbReference>
<sequence length="459" mass="50202">MRNGFIFSAAFTLFAQTAIAAPDCPAPEPTTEADRIYALSKIWKIADRDFAWFHQVPDLDWDAEYLRHLPMVRDAETELEYFRALQSFITALQDGHTNLNPTPSLRRGCVLDAPPIRLTPFGAGIYVTNIDSELADTVPVGSQVVSVDGEDIEAKIERDVLPYLATSSPHVRREYAAGGRSYWLLGPLFGSVGTTARIGIVTPNGENRVISVKRNRYSEGGIDWVRTRNDPAGEGSVHLSWDRDIAILSLNSFSDDTVPEQFDALLPEIRRAKGLIIDVSRNGGGSTAIGGHVMRRFINAPAPGSRWMTPKHVSAFKVWGEGGLEGYAEWASPMWETGEHNTLTPLDVADRLIVPIAIVTSKWTASAAEDFMVFAKSQPHMVQIGEATFGSTGQPVHFELPGGLSARVSAKRDTLPDGTDFVGTGVIPDIAVSPDLDDVLNNRDPALDRAIENVRGRIE</sequence>
<dbReference type="PANTHER" id="PTHR32060:SF30">
    <property type="entry name" value="CARBOXY-TERMINAL PROCESSING PROTEASE CTPA"/>
    <property type="match status" value="1"/>
</dbReference>
<comment type="caution">
    <text evidence="3">The sequence shown here is derived from an EMBL/GenBank/DDBJ whole genome shotgun (WGS) entry which is preliminary data.</text>
</comment>
<evidence type="ECO:0000313" key="4">
    <source>
        <dbReference type="Proteomes" id="UP001161391"/>
    </source>
</evidence>
<protein>
    <recommendedName>
        <fullName evidence="2">Tail specific protease domain-containing protein</fullName>
    </recommendedName>
</protein>
<accession>A0ABQ5V862</accession>
<evidence type="ECO:0000313" key="3">
    <source>
        <dbReference type="EMBL" id="GLQ23733.1"/>
    </source>
</evidence>
<dbReference type="EMBL" id="BSNK01000002">
    <property type="protein sequence ID" value="GLQ23733.1"/>
    <property type="molecule type" value="Genomic_DNA"/>
</dbReference>
<dbReference type="Pfam" id="PF03572">
    <property type="entry name" value="Peptidase_S41"/>
    <property type="match status" value="1"/>
</dbReference>
<evidence type="ECO:0000259" key="2">
    <source>
        <dbReference type="Pfam" id="PF03572"/>
    </source>
</evidence>
<dbReference type="CDD" id="cd07563">
    <property type="entry name" value="Peptidase_S41_IRBP"/>
    <property type="match status" value="1"/>
</dbReference>
<organism evidence="3 4">
    <name type="scientific">Algimonas ampicilliniresistens</name>
    <dbReference type="NCBI Taxonomy" id="1298735"/>
    <lineage>
        <taxon>Bacteria</taxon>
        <taxon>Pseudomonadati</taxon>
        <taxon>Pseudomonadota</taxon>
        <taxon>Alphaproteobacteria</taxon>
        <taxon>Maricaulales</taxon>
        <taxon>Robiginitomaculaceae</taxon>
        <taxon>Algimonas</taxon>
    </lineage>
</organism>
<name>A0ABQ5V862_9PROT</name>
<dbReference type="PANTHER" id="PTHR32060">
    <property type="entry name" value="TAIL-SPECIFIC PROTEASE"/>
    <property type="match status" value="1"/>
</dbReference>
<reference evidence="3" key="1">
    <citation type="journal article" date="2014" name="Int. J. Syst. Evol. Microbiol.">
        <title>Complete genome of a new Firmicutes species belonging to the dominant human colonic microbiota ('Ruminococcus bicirculans') reveals two chromosomes and a selective capacity to utilize plant glucans.</title>
        <authorList>
            <consortium name="NISC Comparative Sequencing Program"/>
            <person name="Wegmann U."/>
            <person name="Louis P."/>
            <person name="Goesmann A."/>
            <person name="Henrissat B."/>
            <person name="Duncan S.H."/>
            <person name="Flint H.J."/>
        </authorList>
    </citation>
    <scope>NUCLEOTIDE SEQUENCE</scope>
    <source>
        <strain evidence="3">NBRC 108219</strain>
    </source>
</reference>
<feature type="chain" id="PRO_5045474098" description="Tail specific protease domain-containing protein" evidence="1">
    <location>
        <begin position="21"/>
        <end position="459"/>
    </location>
</feature>